<gene>
    <name evidence="3" type="ORF">DET61_12028</name>
</gene>
<comment type="caution">
    <text evidence="3">The sequence shown here is derived from an EMBL/GenBank/DDBJ whole genome shotgun (WGS) entry which is preliminary data.</text>
</comment>
<evidence type="ECO:0000313" key="4">
    <source>
        <dbReference type="Proteomes" id="UP000253647"/>
    </source>
</evidence>
<dbReference type="Proteomes" id="UP000253647">
    <property type="component" value="Unassembled WGS sequence"/>
</dbReference>
<proteinExistence type="predicted"/>
<feature type="signal peptide" evidence="2">
    <location>
        <begin position="1"/>
        <end position="22"/>
    </location>
</feature>
<evidence type="ECO:0000256" key="1">
    <source>
        <dbReference type="SAM" id="Phobius"/>
    </source>
</evidence>
<evidence type="ECO:0000256" key="2">
    <source>
        <dbReference type="SAM" id="SignalP"/>
    </source>
</evidence>
<keyword evidence="1" id="KW-0812">Transmembrane</keyword>
<keyword evidence="1" id="KW-1133">Transmembrane helix</keyword>
<dbReference type="EMBL" id="QPJI01000020">
    <property type="protein sequence ID" value="RCW62906.1"/>
    <property type="molecule type" value="Genomic_DNA"/>
</dbReference>
<dbReference type="RefSeq" id="WP_147271109.1">
    <property type="nucleotide sequence ID" value="NZ_QPJI01000020.1"/>
</dbReference>
<keyword evidence="1" id="KW-0472">Membrane</keyword>
<name>A0A368X6U5_MARNT</name>
<protein>
    <submittedName>
        <fullName evidence="3">Uncharacterized protein</fullName>
    </submittedName>
</protein>
<evidence type="ECO:0000313" key="3">
    <source>
        <dbReference type="EMBL" id="RCW62906.1"/>
    </source>
</evidence>
<keyword evidence="2" id="KW-0732">Signal</keyword>
<dbReference type="AlphaFoldDB" id="A0A368X6U5"/>
<feature type="chain" id="PRO_5016901770" evidence="2">
    <location>
        <begin position="23"/>
        <end position="306"/>
    </location>
</feature>
<accession>A0A368X6U5</accession>
<feature type="transmembrane region" description="Helical" evidence="1">
    <location>
        <begin position="208"/>
        <end position="232"/>
    </location>
</feature>
<reference evidence="3 4" key="1">
    <citation type="submission" date="2018-07" db="EMBL/GenBank/DDBJ databases">
        <title>Freshwater and sediment microbial communities from various areas in North America, analyzing microbe dynamics in response to fracking.</title>
        <authorList>
            <person name="Lamendella R."/>
        </authorList>
    </citation>
    <scope>NUCLEOTIDE SEQUENCE [LARGE SCALE GENOMIC DNA]</scope>
    <source>
        <strain evidence="3 4">105B</strain>
    </source>
</reference>
<organism evidence="3 4">
    <name type="scientific">Marinobacter nauticus</name>
    <name type="common">Marinobacter hydrocarbonoclasticus</name>
    <name type="synonym">Marinobacter aquaeolei</name>
    <dbReference type="NCBI Taxonomy" id="2743"/>
    <lineage>
        <taxon>Bacteria</taxon>
        <taxon>Pseudomonadati</taxon>
        <taxon>Pseudomonadota</taxon>
        <taxon>Gammaproteobacteria</taxon>
        <taxon>Pseudomonadales</taxon>
        <taxon>Marinobacteraceae</taxon>
        <taxon>Marinobacter</taxon>
    </lineage>
</organism>
<sequence>MKTAFRALALVLFASVSEISLAAEPEPLEPITRPRVVFWESENFVFTVHDRCTVDFDGLFASRRCDGATIYVESSLTFDDQRLESIKNGRNGERELKDTDIAFSVQGKKVFDWSASGDWYGSYNGSPRELVAALRRDPASTVTLRYPVGTIKDITPPNLGAWGQEQKKPAKAKHRNQYETVSFQLKGFAEAADTVEDAAMRVARSEMIGINILLAGVYILLVVVTVATIRFLSRKAIDGTKKTASKLEESRTERRIHNETMNLHIQEEAQRRFKAERLKIDIQEALAADDHDKAQTLMAKLKKLQK</sequence>